<dbReference type="InterPro" id="IPR015422">
    <property type="entry name" value="PyrdxlP-dep_Trfase_small"/>
</dbReference>
<dbReference type="PANTHER" id="PTHR43586:SF15">
    <property type="entry name" value="BLR3095 PROTEIN"/>
    <property type="match status" value="1"/>
</dbReference>
<dbReference type="Pfam" id="PF00266">
    <property type="entry name" value="Aminotran_5"/>
    <property type="match status" value="1"/>
</dbReference>
<reference evidence="2" key="1">
    <citation type="submission" date="2018-06" db="EMBL/GenBank/DDBJ databases">
        <authorList>
            <person name="Zhirakovskaya E."/>
        </authorList>
    </citation>
    <scope>NUCLEOTIDE SEQUENCE</scope>
</reference>
<dbReference type="Gene3D" id="3.90.1150.10">
    <property type="entry name" value="Aspartate Aminotransferase, domain 1"/>
    <property type="match status" value="1"/>
</dbReference>
<accession>A0A3B0TM04</accession>
<dbReference type="EMBL" id="UOEK01000631">
    <property type="protein sequence ID" value="VAW09674.1"/>
    <property type="molecule type" value="Genomic_DNA"/>
</dbReference>
<sequence length="382" mass="41322">MLNLVAEFDLPTDRVWVNAAHQGPLPRRAAKAVAEMVRWKTQPHHLASSAVFSDLPDRLRSELAALVGAQTSEIVLANSASYGLHLVANGLELGAGDEVIVAANDFPSDILPWTRLERYGVKVNALRPTGSVLSADEVAAAITPSTRVVCLTWVHSFSGQVIDLDAIGEVCRANDALFVVNGSQGIGGIPIAVTDHPIDALISVGHKWLCGPYATGFCWLGPRVADRIQPTKRYWLSGLSTDDVSRPDYDISAFSQSDTGKYDIFATANFFNFSAFAESVTLINSVGVDTIYEHNQALTGQLVAGIDASQYEVLDRGNPERLSSIVFLRPLDRSMEQTAKHLRQAKVDFALRVGLFRVSPHLYNTADDIDRVLAVLNGGAVG</sequence>
<organism evidence="2">
    <name type="scientific">hydrothermal vent metagenome</name>
    <dbReference type="NCBI Taxonomy" id="652676"/>
    <lineage>
        <taxon>unclassified sequences</taxon>
        <taxon>metagenomes</taxon>
        <taxon>ecological metagenomes</taxon>
    </lineage>
</organism>
<protein>
    <submittedName>
        <fullName evidence="2">Cysteine desulfurase</fullName>
        <ecNumber evidence="2">2.8.1.7</ecNumber>
    </submittedName>
</protein>
<dbReference type="EC" id="2.8.1.7" evidence="2"/>
<dbReference type="InterPro" id="IPR000192">
    <property type="entry name" value="Aminotrans_V_dom"/>
</dbReference>
<dbReference type="InterPro" id="IPR015421">
    <property type="entry name" value="PyrdxlP-dep_Trfase_major"/>
</dbReference>
<dbReference type="GO" id="GO:0031071">
    <property type="term" value="F:cysteine desulfurase activity"/>
    <property type="evidence" value="ECO:0007669"/>
    <property type="project" value="UniProtKB-EC"/>
</dbReference>
<evidence type="ECO:0000259" key="1">
    <source>
        <dbReference type="Pfam" id="PF00266"/>
    </source>
</evidence>
<dbReference type="InterPro" id="IPR015424">
    <property type="entry name" value="PyrdxlP-dep_Trfase"/>
</dbReference>
<proteinExistence type="predicted"/>
<gene>
    <name evidence="2" type="ORF">MNBD_ACTINO02-1641</name>
</gene>
<dbReference type="PANTHER" id="PTHR43586">
    <property type="entry name" value="CYSTEINE DESULFURASE"/>
    <property type="match status" value="1"/>
</dbReference>
<feature type="domain" description="Aminotransferase class V" evidence="1">
    <location>
        <begin position="50"/>
        <end position="371"/>
    </location>
</feature>
<dbReference type="Gene3D" id="3.40.640.10">
    <property type="entry name" value="Type I PLP-dependent aspartate aminotransferase-like (Major domain)"/>
    <property type="match status" value="1"/>
</dbReference>
<keyword evidence="2" id="KW-0808">Transferase</keyword>
<evidence type="ECO:0000313" key="2">
    <source>
        <dbReference type="EMBL" id="VAW09674.1"/>
    </source>
</evidence>
<dbReference type="SUPFAM" id="SSF53383">
    <property type="entry name" value="PLP-dependent transferases"/>
    <property type="match status" value="1"/>
</dbReference>
<dbReference type="AlphaFoldDB" id="A0A3B0TM04"/>
<name>A0A3B0TM04_9ZZZZ</name>